<feature type="binding site" evidence="10">
    <location>
        <position position="422"/>
    </location>
    <ligand>
        <name>[4Fe-4S] cluster</name>
        <dbReference type="ChEBI" id="CHEBI:49883"/>
    </ligand>
</feature>
<feature type="binding site" evidence="10">
    <location>
        <position position="378"/>
    </location>
    <ligand>
        <name>[4Fe-4S] cluster</name>
        <dbReference type="ChEBI" id="CHEBI:49883"/>
    </ligand>
</feature>
<dbReference type="EMBL" id="BPWL01000007">
    <property type="protein sequence ID" value="GJJ12092.1"/>
    <property type="molecule type" value="Genomic_DNA"/>
</dbReference>
<evidence type="ECO:0000256" key="2">
    <source>
        <dbReference type="ARBA" id="ARBA00022485"/>
    </source>
</evidence>
<dbReference type="AlphaFoldDB" id="A0AAV5ABS4"/>
<dbReference type="PANTHER" id="PTHR10537">
    <property type="entry name" value="DNA PRIMASE LARGE SUBUNIT"/>
    <property type="match status" value="1"/>
</dbReference>
<dbReference type="Gene3D" id="1.20.930.80">
    <property type="match status" value="1"/>
</dbReference>
<evidence type="ECO:0000256" key="9">
    <source>
        <dbReference type="PIRNR" id="PIRNR009449"/>
    </source>
</evidence>
<dbReference type="Pfam" id="PF26466">
    <property type="entry name" value="DNA_primase_lrg_N"/>
    <property type="match status" value="1"/>
</dbReference>
<keyword evidence="5 9" id="KW-0479">Metal-binding</keyword>
<dbReference type="GO" id="GO:0003677">
    <property type="term" value="F:DNA binding"/>
    <property type="evidence" value="ECO:0007669"/>
    <property type="project" value="UniProtKB-UniRule"/>
</dbReference>
<dbReference type="CDD" id="cd07322">
    <property type="entry name" value="PriL_PriS_Eukaryotic"/>
    <property type="match status" value="1"/>
</dbReference>
<gene>
    <name evidence="13" type="ORF">Clacol_006333</name>
</gene>
<feature type="binding site" evidence="10">
    <location>
        <position position="361"/>
    </location>
    <ligand>
        <name>[4Fe-4S] cluster</name>
        <dbReference type="ChEBI" id="CHEBI:49883"/>
    </ligand>
</feature>
<comment type="cofactor">
    <cofactor evidence="9">
        <name>[4Fe-4S] cluster</name>
        <dbReference type="ChEBI" id="CHEBI:49883"/>
    </cofactor>
    <text evidence="9">Binds 1 [4Fe-4S] cluster.</text>
</comment>
<keyword evidence="14" id="KW-1185">Reference proteome</keyword>
<organism evidence="13 14">
    <name type="scientific">Clathrus columnatus</name>
    <dbReference type="NCBI Taxonomy" id="1419009"/>
    <lineage>
        <taxon>Eukaryota</taxon>
        <taxon>Fungi</taxon>
        <taxon>Dikarya</taxon>
        <taxon>Basidiomycota</taxon>
        <taxon>Agaricomycotina</taxon>
        <taxon>Agaricomycetes</taxon>
        <taxon>Phallomycetidae</taxon>
        <taxon>Phallales</taxon>
        <taxon>Clathraceae</taxon>
        <taxon>Clathrus</taxon>
    </lineage>
</organism>
<dbReference type="GO" id="GO:0006270">
    <property type="term" value="P:DNA replication initiation"/>
    <property type="evidence" value="ECO:0007669"/>
    <property type="project" value="TreeGrafter"/>
</dbReference>
<proteinExistence type="inferred from homology"/>
<evidence type="ECO:0000256" key="1">
    <source>
        <dbReference type="ARBA" id="ARBA00010564"/>
    </source>
</evidence>
<dbReference type="PANTHER" id="PTHR10537:SF3">
    <property type="entry name" value="DNA PRIMASE LARGE SUBUNIT"/>
    <property type="match status" value="1"/>
</dbReference>
<evidence type="ECO:0000313" key="13">
    <source>
        <dbReference type="EMBL" id="GJJ12092.1"/>
    </source>
</evidence>
<name>A0AAV5ABS4_9AGAM</name>
<keyword evidence="4 9" id="KW-0235">DNA replication</keyword>
<dbReference type="GO" id="GO:0046872">
    <property type="term" value="F:metal ion binding"/>
    <property type="evidence" value="ECO:0007669"/>
    <property type="project" value="UniProtKB-UniRule"/>
</dbReference>
<accession>A0AAV5ABS4</accession>
<comment type="caution">
    <text evidence="13">The sequence shown here is derived from an EMBL/GenBank/DDBJ whole genome shotgun (WGS) entry which is preliminary data.</text>
</comment>
<dbReference type="InterPro" id="IPR058560">
    <property type="entry name" value="DNA_primase_C"/>
</dbReference>
<keyword evidence="6 9" id="KW-0408">Iron</keyword>
<dbReference type="InterPro" id="IPR016558">
    <property type="entry name" value="DNA_primase_lsu_euk"/>
</dbReference>
<dbReference type="InterPro" id="IPR007238">
    <property type="entry name" value="DNA_primase_lsu_euk/arc"/>
</dbReference>
<keyword evidence="8 9" id="KW-0238">DNA-binding</keyword>
<evidence type="ECO:0000256" key="8">
    <source>
        <dbReference type="ARBA" id="ARBA00023125"/>
    </source>
</evidence>
<evidence type="ECO:0000256" key="6">
    <source>
        <dbReference type="ARBA" id="ARBA00023004"/>
    </source>
</evidence>
<feature type="compositionally biased region" description="Basic and acidic residues" evidence="11">
    <location>
        <begin position="453"/>
        <end position="469"/>
    </location>
</feature>
<evidence type="ECO:0000256" key="7">
    <source>
        <dbReference type="ARBA" id="ARBA00023014"/>
    </source>
</evidence>
<dbReference type="Proteomes" id="UP001050691">
    <property type="component" value="Unassembled WGS sequence"/>
</dbReference>
<evidence type="ECO:0000313" key="14">
    <source>
        <dbReference type="Proteomes" id="UP001050691"/>
    </source>
</evidence>
<dbReference type="GO" id="GO:0005658">
    <property type="term" value="C:alpha DNA polymerase:primase complex"/>
    <property type="evidence" value="ECO:0007669"/>
    <property type="project" value="UniProtKB-ARBA"/>
</dbReference>
<comment type="function">
    <text evidence="9">DNA primase is the polymerase that synthesizes small RNA primers for the Okazaki fragments made during discontinuous DNA replication.</text>
</comment>
<dbReference type="GO" id="GO:0051539">
    <property type="term" value="F:4 iron, 4 sulfur cluster binding"/>
    <property type="evidence" value="ECO:0007669"/>
    <property type="project" value="UniProtKB-UniRule"/>
</dbReference>
<protein>
    <recommendedName>
        <fullName evidence="9">DNA primase large subunit</fullName>
    </recommendedName>
</protein>
<dbReference type="PIRSF" id="PIRSF009449">
    <property type="entry name" value="DNA_primase_large_subunit"/>
    <property type="match status" value="1"/>
</dbReference>
<feature type="domain" description="DNA primase large subunit C-terminal" evidence="12">
    <location>
        <begin position="273"/>
        <end position="450"/>
    </location>
</feature>
<keyword evidence="3 9" id="KW-0639">Primosome</keyword>
<sequence>MPAITSANAIKTTYNIYDDPPQDDITLEDFELWAIDRMRILAEIEASFARNRSYKDMSETISALSRKYLPLNSTTAKSIDVDAERKKDHISHFVLRLAFCRSEELRYRYVKSEMTWFRIKWDGNDTTERSQFVESLNLGWIPVEEEERISLLPELLAASQITLQPGTTINQYIENYYKVHWTKVPDLVERRRVFLKNGFAYVPAREQASIVFQAFHTNLEKQLMLTAKALPRLDEDNRILPILEHLSQGFVAGIASEYHVANPADSVTADMIDEISNKHFPLCMKNLHETLRKKHHLKHYGRLQYGLFLKVIGLSIEEAMIFWRKGFSGITDDKFNKEYKYNIRHSYGLEGKRTNYSAFSCQYIFTNHQPGVDDTHGCPYRHFSPENLESALVTHYGNQGVTPSVLPEIIQQVRSGHYHVACTRVFEISHGLKSGEGVGDGVSVTHPNEYAARSRELERQKLAPVDRDYPPGSAMEIDS</sequence>
<keyword evidence="7 9" id="KW-0411">Iron-sulfur</keyword>
<evidence type="ECO:0000256" key="5">
    <source>
        <dbReference type="ARBA" id="ARBA00022723"/>
    </source>
</evidence>
<feature type="binding site" evidence="10">
    <location>
        <position position="283"/>
    </location>
    <ligand>
        <name>[4Fe-4S] cluster</name>
        <dbReference type="ChEBI" id="CHEBI:49883"/>
    </ligand>
</feature>
<feature type="region of interest" description="Disordered" evidence="11">
    <location>
        <begin position="453"/>
        <end position="479"/>
    </location>
</feature>
<comment type="similarity">
    <text evidence="1 9">Belongs to the eukaryotic-type primase large subunit family.</text>
</comment>
<dbReference type="Pfam" id="PF04104">
    <property type="entry name" value="DNA_primase_lrg"/>
    <property type="match status" value="1"/>
</dbReference>
<evidence type="ECO:0000256" key="11">
    <source>
        <dbReference type="SAM" id="MobiDB-lite"/>
    </source>
</evidence>
<keyword evidence="2 9" id="KW-0004">4Fe-4S</keyword>
<evidence type="ECO:0000256" key="4">
    <source>
        <dbReference type="ARBA" id="ARBA00022705"/>
    </source>
</evidence>
<reference evidence="13" key="1">
    <citation type="submission" date="2021-10" db="EMBL/GenBank/DDBJ databases">
        <title>De novo Genome Assembly of Clathrus columnatus (Basidiomycota, Fungi) Using Illumina and Nanopore Sequence Data.</title>
        <authorList>
            <person name="Ogiso-Tanaka E."/>
            <person name="Itagaki H."/>
            <person name="Hosoya T."/>
            <person name="Hosaka K."/>
        </authorList>
    </citation>
    <scope>NUCLEOTIDE SEQUENCE</scope>
    <source>
        <strain evidence="13">MO-923</strain>
    </source>
</reference>
<evidence type="ECO:0000256" key="10">
    <source>
        <dbReference type="PIRSR" id="PIRSR009449-1"/>
    </source>
</evidence>
<dbReference type="GO" id="GO:0006269">
    <property type="term" value="P:DNA replication, synthesis of primer"/>
    <property type="evidence" value="ECO:0007669"/>
    <property type="project" value="UniProtKB-KW"/>
</dbReference>
<evidence type="ECO:0000256" key="3">
    <source>
        <dbReference type="ARBA" id="ARBA00022515"/>
    </source>
</evidence>
<evidence type="ECO:0000259" key="12">
    <source>
        <dbReference type="Pfam" id="PF04104"/>
    </source>
</evidence>